<dbReference type="Gene3D" id="1.10.1200.10">
    <property type="entry name" value="ACP-like"/>
    <property type="match status" value="1"/>
</dbReference>
<dbReference type="RefSeq" id="WP_246213336.1">
    <property type="nucleotide sequence ID" value="NZ_BAAAMZ010000043.1"/>
</dbReference>
<dbReference type="PROSITE" id="PS50075">
    <property type="entry name" value="CARRIER"/>
    <property type="match status" value="1"/>
</dbReference>
<dbReference type="InterPro" id="IPR020807">
    <property type="entry name" value="PKS_DH"/>
</dbReference>
<proteinExistence type="predicted"/>
<dbReference type="InterPro" id="IPR013968">
    <property type="entry name" value="PKS_KR"/>
</dbReference>
<dbReference type="GO" id="GO:0006633">
    <property type="term" value="P:fatty acid biosynthetic process"/>
    <property type="evidence" value="ECO:0007669"/>
    <property type="project" value="InterPro"/>
</dbReference>
<dbReference type="Pfam" id="PF02801">
    <property type="entry name" value="Ketoacyl-synt_C"/>
    <property type="match status" value="1"/>
</dbReference>
<dbReference type="PANTHER" id="PTHR43775">
    <property type="entry name" value="FATTY ACID SYNTHASE"/>
    <property type="match status" value="1"/>
</dbReference>
<dbReference type="PROSITE" id="PS52004">
    <property type="entry name" value="KS3_2"/>
    <property type="match status" value="1"/>
</dbReference>
<keyword evidence="3" id="KW-0597">Phosphoprotein</keyword>
<dbReference type="PROSITE" id="PS00606">
    <property type="entry name" value="KS3_1"/>
    <property type="match status" value="1"/>
</dbReference>
<dbReference type="Proteomes" id="UP000317940">
    <property type="component" value="Unassembled WGS sequence"/>
</dbReference>
<evidence type="ECO:0000256" key="1">
    <source>
        <dbReference type="ARBA" id="ARBA00004792"/>
    </source>
</evidence>
<evidence type="ECO:0000313" key="12">
    <source>
        <dbReference type="Proteomes" id="UP000317940"/>
    </source>
</evidence>
<keyword evidence="6" id="KW-0012">Acyltransferase</keyword>
<dbReference type="InterPro" id="IPR009081">
    <property type="entry name" value="PP-bd_ACP"/>
</dbReference>
<dbReference type="SMART" id="SM00825">
    <property type="entry name" value="PKS_KS"/>
    <property type="match status" value="1"/>
</dbReference>
<accession>A0A561UCE7</accession>
<dbReference type="SUPFAM" id="SSF52151">
    <property type="entry name" value="FabD/lysophospholipase-like"/>
    <property type="match status" value="1"/>
</dbReference>
<dbReference type="GO" id="GO:0004312">
    <property type="term" value="F:fatty acid synthase activity"/>
    <property type="evidence" value="ECO:0007669"/>
    <property type="project" value="TreeGrafter"/>
</dbReference>
<dbReference type="InterPro" id="IPR032821">
    <property type="entry name" value="PKS_assoc"/>
</dbReference>
<dbReference type="SUPFAM" id="SSF47336">
    <property type="entry name" value="ACP-like"/>
    <property type="match status" value="1"/>
</dbReference>
<dbReference type="InterPro" id="IPR020806">
    <property type="entry name" value="PKS_PP-bd"/>
</dbReference>
<dbReference type="FunFam" id="3.40.47.10:FF:000019">
    <property type="entry name" value="Polyketide synthase type I"/>
    <property type="match status" value="1"/>
</dbReference>
<dbReference type="InterPro" id="IPR014043">
    <property type="entry name" value="Acyl_transferase_dom"/>
</dbReference>
<evidence type="ECO:0000259" key="10">
    <source>
        <dbReference type="PROSITE" id="PS52019"/>
    </source>
</evidence>
<feature type="region of interest" description="C-terminal hotdog fold" evidence="7">
    <location>
        <begin position="1033"/>
        <end position="1171"/>
    </location>
</feature>
<dbReference type="Pfam" id="PF00109">
    <property type="entry name" value="ketoacyl-synt"/>
    <property type="match status" value="1"/>
</dbReference>
<dbReference type="Gene3D" id="3.30.70.250">
    <property type="entry name" value="Malonyl-CoA ACP transacylase, ACP-binding"/>
    <property type="match status" value="1"/>
</dbReference>
<evidence type="ECO:0000259" key="8">
    <source>
        <dbReference type="PROSITE" id="PS50075"/>
    </source>
</evidence>
<keyword evidence="4" id="KW-0808">Transferase</keyword>
<feature type="domain" description="PKS/mFAS DH" evidence="10">
    <location>
        <begin position="910"/>
        <end position="1171"/>
    </location>
</feature>
<evidence type="ECO:0000259" key="9">
    <source>
        <dbReference type="PROSITE" id="PS52004"/>
    </source>
</evidence>
<dbReference type="Gene3D" id="3.40.50.720">
    <property type="entry name" value="NAD(P)-binding Rossmann-like Domain"/>
    <property type="match status" value="1"/>
</dbReference>
<dbReference type="CDD" id="cd00833">
    <property type="entry name" value="PKS"/>
    <property type="match status" value="1"/>
</dbReference>
<evidence type="ECO:0000313" key="11">
    <source>
        <dbReference type="EMBL" id="TWF97038.1"/>
    </source>
</evidence>
<dbReference type="Gene3D" id="3.40.366.10">
    <property type="entry name" value="Malonyl-Coenzyme A Acyl Carrier Protein, domain 2"/>
    <property type="match status" value="1"/>
</dbReference>
<evidence type="ECO:0000256" key="7">
    <source>
        <dbReference type="PROSITE-ProRule" id="PRU01363"/>
    </source>
</evidence>
<dbReference type="GO" id="GO:0031177">
    <property type="term" value="F:phosphopantetheine binding"/>
    <property type="evidence" value="ECO:0007669"/>
    <property type="project" value="InterPro"/>
</dbReference>
<dbReference type="InterPro" id="IPR014030">
    <property type="entry name" value="Ketoacyl_synth_N"/>
</dbReference>
<sequence>MDDLNEGHDQYGGREPIAVIGMGCRFPGAADSPAAFWELLLAGRDAIGEAPAERWANYRERGGEDAAALRATTRLGGFLPDIHGFDASFFGIPPREATLMDPQQRIALEVSWEALEHAGLRPADLAGSTTGVWFGVNCDDYGRQLLEDLPRIEAWTGIGASLCAVANRVSHALDLRGPSMAVDTACSASLVAVDLACQALQLGTASLAIAGGVMLMAGPGLTMVMQSAGALAPDGRSKSFDAAADGYGRGEGCGVLVLKRLADARRDGDRVLALIRGGAVHQDGRTNGIMAPNGAAQAELYRRSCAAAGVSPDSVDYVEAHGTGTRVGDPIEAGALAEVFGAGRPDGRPCLIGSVKSNIGHLEAASGIAGAIKAVLALWHRTIPPTLHHNEPNPAVDWAASGLRVVTAATPWPGGDRVRRAGVCGYGYGGTLAHLILEEAPPTVPAADVPAPAEDRTPRLFPLSAATPQALAATAARLAEELGSERGDRLPLAAVAHTLTARRELLPERAAVVAADRAQLLERLGAVAAERSAAGVATGRPLPAAADPGAVWVFSGHGSQWSGMGRELLATEPVFAAVLDQLEPVFQAEIGFSPRQALLDGEQQETSLIQPLIFAVQVALAEVWAAQGLRPAAVIGHSVGEIAAAVTAGVFDLADGARLVCRRSRLLRLVARRGSMAMVNLPFEEVSERLGARQDVVAAIAASPRSTVLAGDSGALQTVVDRWRTEDRLHVQRVDSQVAFHSRHMDPLLDLLVEAAETIAPRPPRLRLYTTALDDPRATPVRDGSYWAANLRNPVRFTQAVGAAIDDGYRVFLEISPHPVVVPAITETLAAAGIEDAVVAHTLRRDRPERATMLANRGLLHCAGLTLEPAAGDPATLVDLPTTAWLRQHYEARTGGLRAPGGRAHDPATHTLLGSPVTVHGASPIRFWLTDLDLENRPYPGQHPVRGTEIVPAAVTLASYLTAAGTGALSDIALRVPVPVEVPRTVQVISQDGGLRLSSRPVGDESEQGWLTHSTARAATPELSDRLPAADCPRPLDPGFVVGRLAEVEVASMGFEWRITELLAGPDAMLARVDLPAEPVPGPTGWAALLDAALSLASVVFEGPAALRMPAALGRIELLGEAPRQALVRVAVQPAEAGPDTVDLDVTAPDGTLLARLRDLRYGRPEEDAGGRIGPRHLVHELAWRPLDLPADDTDRLPELVVVLGDLTLARGLGPALTAAGRRCLALDDPAELARIAEPAAVLVAPRPDDSADPQEAAEAAAELLLAAVRQAADGSRIWCLTRGARAATAAGSPAQGALWGLGRVLAGEHPQSWGGIVDLDAHDPVAAAARLVEVLRARPEEDVIALHRDRAEVARLVPVAADEEREPVACRPDASYLITGGFGVLGLRTAHWLAARGARRLILAGRTALPPRSSWDRAEDPAERARIAAVRELEAAGVTVHPIALDIADPAQAARLLDPDALGLPPIRGVVHAAGALDSRLAVDTDRASLRRVLRPKAGGALVLHRLFPPGSLDFLVLFSSAGPLLGLPGQAAYAVANSFLDGLARHRAEVGDRHTVSLAWTSWRGLGMSTSSELIDAELAARGTGDITAAEAFAAWEYAEGRGRPFFAVLRHLAPEPGARRPVLLAEAAVPEPAGEAADQPAWAGLTGAELAEHVHEAVWEQVCAETHLTGRIDPRVPLTEAGLDSVATLIIRRRLERHFGTALPATLLWNRPTVEAISEFITGLLSGSVPEEVAP</sequence>
<feature type="active site" description="Proton acceptor; for dehydratase activity" evidence="7">
    <location>
        <position position="943"/>
    </location>
</feature>
<reference evidence="11 12" key="1">
    <citation type="submission" date="2019-06" db="EMBL/GenBank/DDBJ databases">
        <title>Sequencing the genomes of 1000 actinobacteria strains.</title>
        <authorList>
            <person name="Klenk H.-P."/>
        </authorList>
    </citation>
    <scope>NUCLEOTIDE SEQUENCE [LARGE SCALE GENOMIC DNA]</scope>
    <source>
        <strain evidence="11 12">DSM 44826</strain>
    </source>
</reference>
<dbReference type="InterPro" id="IPR049551">
    <property type="entry name" value="PKS_DH_C"/>
</dbReference>
<dbReference type="InterPro" id="IPR036736">
    <property type="entry name" value="ACP-like_sf"/>
</dbReference>
<dbReference type="InterPro" id="IPR018201">
    <property type="entry name" value="Ketoacyl_synth_AS"/>
</dbReference>
<name>A0A561UCE7_9ACTN</name>
<dbReference type="SMART" id="SM00823">
    <property type="entry name" value="PKS_PP"/>
    <property type="match status" value="1"/>
</dbReference>
<dbReference type="Pfam" id="PF08659">
    <property type="entry name" value="KR"/>
    <property type="match status" value="1"/>
</dbReference>
<dbReference type="InterPro" id="IPR020841">
    <property type="entry name" value="PKS_Beta-ketoAc_synthase_dom"/>
</dbReference>
<dbReference type="SMART" id="SM00822">
    <property type="entry name" value="PKS_KR"/>
    <property type="match status" value="1"/>
</dbReference>
<dbReference type="SUPFAM" id="SSF51735">
    <property type="entry name" value="NAD(P)-binding Rossmann-fold domains"/>
    <property type="match status" value="2"/>
</dbReference>
<dbReference type="InterPro" id="IPR049900">
    <property type="entry name" value="PKS_mFAS_DH"/>
</dbReference>
<dbReference type="InterPro" id="IPR050091">
    <property type="entry name" value="PKS_NRPS_Biosynth_Enz"/>
</dbReference>
<dbReference type="Pfam" id="PF16197">
    <property type="entry name" value="KAsynt_C_assoc"/>
    <property type="match status" value="1"/>
</dbReference>
<evidence type="ECO:0000256" key="3">
    <source>
        <dbReference type="ARBA" id="ARBA00022553"/>
    </source>
</evidence>
<evidence type="ECO:0000256" key="4">
    <source>
        <dbReference type="ARBA" id="ARBA00022679"/>
    </source>
</evidence>
<dbReference type="InterPro" id="IPR016036">
    <property type="entry name" value="Malonyl_transacylase_ACP-bd"/>
</dbReference>
<dbReference type="InterPro" id="IPR036291">
    <property type="entry name" value="NAD(P)-bd_dom_sf"/>
</dbReference>
<feature type="region of interest" description="N-terminal hotdog fold" evidence="7">
    <location>
        <begin position="910"/>
        <end position="1025"/>
    </location>
</feature>
<dbReference type="PROSITE" id="PS52019">
    <property type="entry name" value="PKS_MFAS_DH"/>
    <property type="match status" value="1"/>
</dbReference>
<comment type="caution">
    <text evidence="11">The sequence shown here is derived from an EMBL/GenBank/DDBJ whole genome shotgun (WGS) entry which is preliminary data.</text>
</comment>
<organism evidence="11 12">
    <name type="scientific">Kitasatospora viridis</name>
    <dbReference type="NCBI Taxonomy" id="281105"/>
    <lineage>
        <taxon>Bacteria</taxon>
        <taxon>Bacillati</taxon>
        <taxon>Actinomycetota</taxon>
        <taxon>Actinomycetes</taxon>
        <taxon>Kitasatosporales</taxon>
        <taxon>Streptomycetaceae</taxon>
        <taxon>Kitasatospora</taxon>
    </lineage>
</organism>
<dbReference type="GO" id="GO:0004315">
    <property type="term" value="F:3-oxoacyl-[acyl-carrier-protein] synthase activity"/>
    <property type="evidence" value="ECO:0007669"/>
    <property type="project" value="InterPro"/>
</dbReference>
<dbReference type="SUPFAM" id="SSF55048">
    <property type="entry name" value="Probable ACP-binding domain of malonyl-CoA ACP transacylase"/>
    <property type="match status" value="1"/>
</dbReference>
<dbReference type="CDD" id="cd08955">
    <property type="entry name" value="KR_2_FAS_SDR_x"/>
    <property type="match status" value="1"/>
</dbReference>
<feature type="domain" description="Ketosynthase family 3 (KS3)" evidence="9">
    <location>
        <begin position="14"/>
        <end position="439"/>
    </location>
</feature>
<gene>
    <name evidence="11" type="ORF">FHX73_11813</name>
</gene>
<keyword evidence="5" id="KW-0045">Antibiotic biosynthesis</keyword>
<dbReference type="SUPFAM" id="SSF53901">
    <property type="entry name" value="Thiolase-like"/>
    <property type="match status" value="1"/>
</dbReference>
<dbReference type="Gene3D" id="3.10.129.110">
    <property type="entry name" value="Polyketide synthase dehydratase"/>
    <property type="match status" value="1"/>
</dbReference>
<comment type="pathway">
    <text evidence="1">Antibiotic biosynthesis.</text>
</comment>
<dbReference type="InterPro" id="IPR042104">
    <property type="entry name" value="PKS_dehydratase_sf"/>
</dbReference>
<keyword evidence="2" id="KW-0596">Phosphopantetheine</keyword>
<dbReference type="Pfam" id="PF00550">
    <property type="entry name" value="PP-binding"/>
    <property type="match status" value="1"/>
</dbReference>
<evidence type="ECO:0000256" key="5">
    <source>
        <dbReference type="ARBA" id="ARBA00023194"/>
    </source>
</evidence>
<evidence type="ECO:0000256" key="2">
    <source>
        <dbReference type="ARBA" id="ARBA00022450"/>
    </source>
</evidence>
<dbReference type="InterPro" id="IPR001227">
    <property type="entry name" value="Ac_transferase_dom_sf"/>
</dbReference>
<dbReference type="InterPro" id="IPR016039">
    <property type="entry name" value="Thiolase-like"/>
</dbReference>
<keyword evidence="12" id="KW-1185">Reference proteome</keyword>
<dbReference type="InterPro" id="IPR016035">
    <property type="entry name" value="Acyl_Trfase/lysoPLipase"/>
</dbReference>
<dbReference type="EMBL" id="VIWT01000001">
    <property type="protein sequence ID" value="TWF97038.1"/>
    <property type="molecule type" value="Genomic_DNA"/>
</dbReference>
<protein>
    <submittedName>
        <fullName evidence="11">6-methylsalicylic acid synthase</fullName>
    </submittedName>
</protein>
<dbReference type="InterPro" id="IPR057326">
    <property type="entry name" value="KR_dom"/>
</dbReference>
<dbReference type="InterPro" id="IPR014031">
    <property type="entry name" value="Ketoacyl_synth_C"/>
</dbReference>
<dbReference type="GO" id="GO:0033068">
    <property type="term" value="P:macrolide biosynthetic process"/>
    <property type="evidence" value="ECO:0007669"/>
    <property type="project" value="UniProtKB-ARBA"/>
</dbReference>
<dbReference type="Pfam" id="PF14765">
    <property type="entry name" value="PS-DH"/>
    <property type="match status" value="1"/>
</dbReference>
<feature type="active site" description="Proton donor; for dehydratase activity" evidence="7">
    <location>
        <position position="1091"/>
    </location>
</feature>
<dbReference type="PANTHER" id="PTHR43775:SF37">
    <property type="entry name" value="SI:DKEY-61P9.11"/>
    <property type="match status" value="1"/>
</dbReference>
<dbReference type="Pfam" id="PF00698">
    <property type="entry name" value="Acyl_transf_1"/>
    <property type="match status" value="1"/>
</dbReference>
<dbReference type="SMART" id="SM00826">
    <property type="entry name" value="PKS_DH"/>
    <property type="match status" value="1"/>
</dbReference>
<dbReference type="SMART" id="SM00827">
    <property type="entry name" value="PKS_AT"/>
    <property type="match status" value="1"/>
</dbReference>
<feature type="domain" description="Carrier" evidence="8">
    <location>
        <begin position="1652"/>
        <end position="1728"/>
    </location>
</feature>
<evidence type="ECO:0000256" key="6">
    <source>
        <dbReference type="ARBA" id="ARBA00023315"/>
    </source>
</evidence>
<dbReference type="Gene3D" id="3.40.47.10">
    <property type="match status" value="1"/>
</dbReference>